<dbReference type="EMBL" id="CP042905">
    <property type="protein sequence ID" value="QEE15183.1"/>
    <property type="molecule type" value="Genomic_DNA"/>
</dbReference>
<dbReference type="FunFam" id="3.20.20.100:FF:000004">
    <property type="entry name" value="Oxidoreductase, aldo/keto reductase"/>
    <property type="match status" value="1"/>
</dbReference>
<name>A0A5B9D800_9ARCH</name>
<evidence type="ECO:0000256" key="1">
    <source>
        <dbReference type="ARBA" id="ARBA00006515"/>
    </source>
</evidence>
<dbReference type="InterPro" id="IPR023210">
    <property type="entry name" value="NADP_OxRdtase_dom"/>
</dbReference>
<keyword evidence="2" id="KW-0521">NADP</keyword>
<comment type="similarity">
    <text evidence="1">Belongs to the shaker potassium channel beta subunit family.</text>
</comment>
<protein>
    <submittedName>
        <fullName evidence="5">Aldo/keto reductase family protein</fullName>
    </submittedName>
</protein>
<dbReference type="GO" id="GO:0016491">
    <property type="term" value="F:oxidoreductase activity"/>
    <property type="evidence" value="ECO:0007669"/>
    <property type="project" value="UniProtKB-KW"/>
</dbReference>
<dbReference type="PANTHER" id="PTHR43150:SF2">
    <property type="entry name" value="HYPERKINETIC, ISOFORM M"/>
    <property type="match status" value="1"/>
</dbReference>
<evidence type="ECO:0000313" key="6">
    <source>
        <dbReference type="Proteomes" id="UP000321408"/>
    </source>
</evidence>
<accession>A0A5B9D800</accession>
<dbReference type="AlphaFoldDB" id="A0A5B9D800"/>
<evidence type="ECO:0000313" key="5">
    <source>
        <dbReference type="EMBL" id="QEE15183.1"/>
    </source>
</evidence>
<dbReference type="PANTHER" id="PTHR43150">
    <property type="entry name" value="HYPERKINETIC, ISOFORM M"/>
    <property type="match status" value="1"/>
</dbReference>
<dbReference type="Pfam" id="PF00248">
    <property type="entry name" value="Aldo_ket_red"/>
    <property type="match status" value="1"/>
</dbReference>
<keyword evidence="6" id="KW-1185">Reference proteome</keyword>
<dbReference type="PRINTS" id="PR01577">
    <property type="entry name" value="KCNABCHANNEL"/>
</dbReference>
<dbReference type="InterPro" id="IPR036812">
    <property type="entry name" value="NAD(P)_OxRdtase_dom_sf"/>
</dbReference>
<dbReference type="GO" id="GO:0005829">
    <property type="term" value="C:cytosol"/>
    <property type="evidence" value="ECO:0007669"/>
    <property type="project" value="UniProtKB-ARBA"/>
</dbReference>
<organism evidence="5 6">
    <name type="scientific">Promethearchaeum syntrophicum</name>
    <dbReference type="NCBI Taxonomy" id="2594042"/>
    <lineage>
        <taxon>Archaea</taxon>
        <taxon>Promethearchaeati</taxon>
        <taxon>Promethearchaeota</taxon>
        <taxon>Promethearchaeia</taxon>
        <taxon>Promethearchaeales</taxon>
        <taxon>Promethearchaeaceae</taxon>
        <taxon>Promethearchaeum</taxon>
    </lineage>
</organism>
<gene>
    <name evidence="5" type="ORF">DSAG12_01007</name>
</gene>
<feature type="domain" description="NADP-dependent oxidoreductase" evidence="4">
    <location>
        <begin position="16"/>
        <end position="310"/>
    </location>
</feature>
<reference evidence="5 6" key="2">
    <citation type="journal article" date="2024" name="Int. J. Syst. Evol. Microbiol.">
        <title>Promethearchaeum syntrophicum gen. nov., sp. nov., an anaerobic, obligately syntrophic archaeon, the first isolate of the lineage 'Asgard' archaea, and proposal of the new archaeal phylum Promethearchaeota phyl. nov. and kingdom Promethearchaeati regn. nov.</title>
        <authorList>
            <person name="Imachi H."/>
            <person name="Nobu M.K."/>
            <person name="Kato S."/>
            <person name="Takaki Y."/>
            <person name="Miyazaki M."/>
            <person name="Miyata M."/>
            <person name="Ogawara M."/>
            <person name="Saito Y."/>
            <person name="Sakai S."/>
            <person name="Tahara Y.O."/>
            <person name="Takano Y."/>
            <person name="Tasumi E."/>
            <person name="Uematsu K."/>
            <person name="Yoshimura T."/>
            <person name="Itoh T."/>
            <person name="Ohkuma M."/>
            <person name="Takai K."/>
        </authorList>
    </citation>
    <scope>NUCLEOTIDE SEQUENCE [LARGE SCALE GENOMIC DNA]</scope>
    <source>
        <strain evidence="5 6">MK-D1</strain>
    </source>
</reference>
<dbReference type="Gene3D" id="3.20.20.100">
    <property type="entry name" value="NADP-dependent oxidoreductase domain"/>
    <property type="match status" value="1"/>
</dbReference>
<dbReference type="SUPFAM" id="SSF51430">
    <property type="entry name" value="NAD(P)-linked oxidoreductase"/>
    <property type="match status" value="1"/>
</dbReference>
<keyword evidence="3" id="KW-0560">Oxidoreductase</keyword>
<dbReference type="InterPro" id="IPR005399">
    <property type="entry name" value="K_chnl_volt-dep_bsu_KCNAB-rel"/>
</dbReference>
<dbReference type="GeneID" id="41329006"/>
<proteinExistence type="inferred from homology"/>
<sequence>MKYRKMGKTGLKLSEVALGSWLTLGGSVEREKSKKCIQTAIENGVNYIDTADVYSGGEAEKLIGEFLAEETVDRKNLVIASKVYWPMGEGPNNRGLSRKHIMESIQGTLERLNTDYIDIYFCHRFDVNTPIKEIIGAMDDIVKSGRSNYWGTSVWTAAKLERAVAVAKSMNAHPPRVEQPQYNMLSRYIETEVLETVNHLGMGVVTFSPLAQGILTGKYNDGVPEGSRGGRTDWLKWDLNEPNLEKVRNLIPIAKELDISMANLSLAWILRCKEITSVITGASKPEHVLDNVKTTEIELSQDIIERIEKILGNKPELPGMYQPPDI</sequence>
<dbReference type="KEGG" id="psyt:DSAG12_01007"/>
<reference evidence="5 6" key="1">
    <citation type="journal article" date="2020" name="Nature">
        <title>Isolation of an archaeon at the prokaryote-eukaryote interface.</title>
        <authorList>
            <person name="Imachi H."/>
            <person name="Nobu M.K."/>
            <person name="Nakahara N."/>
            <person name="Morono Y."/>
            <person name="Ogawara M."/>
            <person name="Takaki Y."/>
            <person name="Takano Y."/>
            <person name="Uematsu K."/>
            <person name="Ikuta T."/>
            <person name="Ito M."/>
            <person name="Matsui Y."/>
            <person name="Miyazaki M."/>
            <person name="Murata K."/>
            <person name="Saito Y."/>
            <person name="Sakai S."/>
            <person name="Song C."/>
            <person name="Tasumi E."/>
            <person name="Yamanaka Y."/>
            <person name="Yamaguchi T."/>
            <person name="Kamagata Y."/>
            <person name="Tamaki H."/>
            <person name="Takai K."/>
        </authorList>
    </citation>
    <scope>NUCLEOTIDE SEQUENCE [LARGE SCALE GENOMIC DNA]</scope>
    <source>
        <strain evidence="5 6">MK-D1</strain>
    </source>
</reference>
<dbReference type="RefSeq" id="WP_147662104.1">
    <property type="nucleotide sequence ID" value="NZ_CP042905.2"/>
</dbReference>
<evidence type="ECO:0000256" key="3">
    <source>
        <dbReference type="ARBA" id="ARBA00023002"/>
    </source>
</evidence>
<dbReference type="OrthoDB" id="7236at2157"/>
<dbReference type="CDD" id="cd19074">
    <property type="entry name" value="Aldo_ket_red_shaker-like"/>
    <property type="match status" value="1"/>
</dbReference>
<dbReference type="Proteomes" id="UP000321408">
    <property type="component" value="Chromosome"/>
</dbReference>
<evidence type="ECO:0000259" key="4">
    <source>
        <dbReference type="Pfam" id="PF00248"/>
    </source>
</evidence>
<evidence type="ECO:0000256" key="2">
    <source>
        <dbReference type="ARBA" id="ARBA00022857"/>
    </source>
</evidence>